<accession>A0AAW5EMV9</accession>
<gene>
    <name evidence="1" type="ORF">LZC39_17920</name>
</gene>
<dbReference type="GO" id="GO:0070009">
    <property type="term" value="F:serine-type aminopeptidase activity"/>
    <property type="evidence" value="ECO:0007669"/>
    <property type="project" value="InterPro"/>
</dbReference>
<dbReference type="AlphaFoldDB" id="A0AAW5EMV9"/>
<evidence type="ECO:0000313" key="2">
    <source>
        <dbReference type="Proteomes" id="UP001199644"/>
    </source>
</evidence>
<dbReference type="RefSeq" id="WP_240382237.1">
    <property type="nucleotide sequence ID" value="NZ_JAJUOL010001450.1"/>
</dbReference>
<dbReference type="GO" id="GO:0008239">
    <property type="term" value="F:dipeptidyl-peptidase activity"/>
    <property type="evidence" value="ECO:0007669"/>
    <property type="project" value="InterPro"/>
</dbReference>
<reference evidence="1" key="1">
    <citation type="submission" date="2021-12" db="EMBL/GenBank/DDBJ databases">
        <title>Prevalence of phenicol resistance gene fexA in Campylobacter isolated from poultry supply chain.</title>
        <authorList>
            <person name="Tang B."/>
            <person name="Zheng X."/>
            <person name="Lin J."/>
            <person name="Lin R."/>
            <person name="Yang H."/>
            <person name="Shen Z."/>
            <person name="Xia F."/>
        </authorList>
    </citation>
    <scope>NUCLEOTIDE SEQUENCE</scope>
    <source>
        <strain evidence="1">CJHN2011004</strain>
    </source>
</reference>
<sequence>FKKNYADIAPYALSRDYFTEVALRNTELLTFGYRLYQLEQVYNTKGEQSFNDRKNNLIAGFEDSYKDFNANVDEKVFE</sequence>
<proteinExistence type="predicted"/>
<name>A0AAW5EMV9_CAMJU</name>
<comment type="caution">
    <text evidence="1">The sequence shown here is derived from an EMBL/GenBank/DDBJ whole genome shotgun (WGS) entry which is preliminary data.</text>
</comment>
<organism evidence="1 2">
    <name type="scientific">Campylobacter jejuni</name>
    <dbReference type="NCBI Taxonomy" id="197"/>
    <lineage>
        <taxon>Bacteria</taxon>
        <taxon>Pseudomonadati</taxon>
        <taxon>Campylobacterota</taxon>
        <taxon>Epsilonproteobacteria</taxon>
        <taxon>Campylobacterales</taxon>
        <taxon>Campylobacteraceae</taxon>
        <taxon>Campylobacter</taxon>
    </lineage>
</organism>
<protein>
    <submittedName>
        <fullName evidence="1">Uncharacterized protein</fullName>
    </submittedName>
</protein>
<dbReference type="EMBL" id="JAJUOL010001450">
    <property type="protein sequence ID" value="MCH3853962.1"/>
    <property type="molecule type" value="Genomic_DNA"/>
</dbReference>
<feature type="non-terminal residue" evidence="1">
    <location>
        <position position="1"/>
    </location>
</feature>
<dbReference type="Proteomes" id="UP001199644">
    <property type="component" value="Unassembled WGS sequence"/>
</dbReference>
<evidence type="ECO:0000313" key="1">
    <source>
        <dbReference type="EMBL" id="MCH3853962.1"/>
    </source>
</evidence>
<feature type="non-terminal residue" evidence="1">
    <location>
        <position position="78"/>
    </location>
</feature>